<dbReference type="PROSITE" id="PS00455">
    <property type="entry name" value="AMP_BINDING"/>
    <property type="match status" value="1"/>
</dbReference>
<dbReference type="Pfam" id="PF13193">
    <property type="entry name" value="AMP-binding_C"/>
    <property type="match status" value="1"/>
</dbReference>
<dbReference type="OrthoDB" id="9803968at2"/>
<reference evidence="3 4" key="1">
    <citation type="submission" date="2016-10" db="EMBL/GenBank/DDBJ databases">
        <authorList>
            <person name="de Groot N.N."/>
        </authorList>
    </citation>
    <scope>NUCLEOTIDE SEQUENCE [LARGE SCALE GENOMIC DNA]</scope>
    <source>
        <strain evidence="3 4">DSM 21800</strain>
    </source>
</reference>
<dbReference type="PANTHER" id="PTHR43767">
    <property type="entry name" value="LONG-CHAIN-FATTY-ACID--COA LIGASE"/>
    <property type="match status" value="1"/>
</dbReference>
<dbReference type="PANTHER" id="PTHR43767:SF7">
    <property type="entry name" value="MEDIUM_LONG-CHAIN-FATTY-ACID--COA LIGASE FADD8"/>
    <property type="match status" value="1"/>
</dbReference>
<evidence type="ECO:0000313" key="4">
    <source>
        <dbReference type="Proteomes" id="UP000199103"/>
    </source>
</evidence>
<dbReference type="InterPro" id="IPR025110">
    <property type="entry name" value="AMP-bd_C"/>
</dbReference>
<dbReference type="Proteomes" id="UP000199103">
    <property type="component" value="Chromosome I"/>
</dbReference>
<protein>
    <submittedName>
        <fullName evidence="3">Acyl-CoA synthetase (AMP-forming)/AMP-acid ligase II</fullName>
    </submittedName>
</protein>
<dbReference type="Gene3D" id="3.40.50.12780">
    <property type="entry name" value="N-terminal domain of ligase-like"/>
    <property type="match status" value="1"/>
</dbReference>
<dbReference type="Pfam" id="PF00501">
    <property type="entry name" value="AMP-binding"/>
    <property type="match status" value="1"/>
</dbReference>
<feature type="domain" description="AMP-binding enzyme C-terminal" evidence="2">
    <location>
        <begin position="423"/>
        <end position="499"/>
    </location>
</feature>
<keyword evidence="3" id="KW-0436">Ligase</keyword>
<gene>
    <name evidence="3" type="ORF">SAMN04489812_2599</name>
</gene>
<dbReference type="InterPro" id="IPR045851">
    <property type="entry name" value="AMP-bd_C_sf"/>
</dbReference>
<dbReference type="Gene3D" id="3.30.300.30">
    <property type="match status" value="1"/>
</dbReference>
<dbReference type="InterPro" id="IPR000873">
    <property type="entry name" value="AMP-dep_synth/lig_dom"/>
</dbReference>
<dbReference type="EMBL" id="LT629772">
    <property type="protein sequence ID" value="SDS66224.1"/>
    <property type="molecule type" value="Genomic_DNA"/>
</dbReference>
<feature type="domain" description="AMP-dependent synthetase/ligase" evidence="1">
    <location>
        <begin position="20"/>
        <end position="372"/>
    </location>
</feature>
<dbReference type="InterPro" id="IPR042099">
    <property type="entry name" value="ANL_N_sf"/>
</dbReference>
<name>A0A1H1U1G1_9ACTN</name>
<dbReference type="STRING" id="630515.SAMN04489812_2599"/>
<evidence type="ECO:0000259" key="2">
    <source>
        <dbReference type="Pfam" id="PF13193"/>
    </source>
</evidence>
<sequence>MTDATMAADSTLVTLTRATHAHHGDRTAVTDGERSLTFSELAGAARGLVDSLAARGVRPGDRVVWALDNRPEVLVIEHALFGSGLVRVALSSRLHPREIVGIARDAEASVIFCEPRMSDQLGPLIGDDALVISIGEQFDQLTHGAAGTGANGWPSWIAPGPDDLAALMYTSGTTGEPKGAMVTHRAWIAMLSRFWSALPPIGPEDIVLHCAPMSHFGGSVGSAISFRGGAAVTLSRFDADSALDLAAHHRATVLPCVPTILSRLATAAADRTDLATLRAVVYGGSALGSTDADRAVAAFPDRLYQCYGLAEALAPLTVLDAREHSGPALASAGRPRPGLELMIKTDDRGLTSAADLRGEICVRGAPVTAGYWNRPDATAAVVDQDGWFATGDIGFLDQDGLLHIVDRARDVIISGGFNIYPSEIERVLREASGVSDAVVFGVPDQRWGETVTAVVVPDDVDAAPTPDDIVAFCRSRLADYKKPTRVRVVDRLPIANTGKVDRRRLRENALAEIEI</sequence>
<keyword evidence="4" id="KW-1185">Reference proteome</keyword>
<evidence type="ECO:0000313" key="3">
    <source>
        <dbReference type="EMBL" id="SDS66224.1"/>
    </source>
</evidence>
<dbReference type="InterPro" id="IPR050237">
    <property type="entry name" value="ATP-dep_AMP-bd_enzyme"/>
</dbReference>
<dbReference type="InterPro" id="IPR020845">
    <property type="entry name" value="AMP-binding_CS"/>
</dbReference>
<dbReference type="GO" id="GO:0016877">
    <property type="term" value="F:ligase activity, forming carbon-sulfur bonds"/>
    <property type="evidence" value="ECO:0007669"/>
    <property type="project" value="UniProtKB-ARBA"/>
</dbReference>
<evidence type="ECO:0000259" key="1">
    <source>
        <dbReference type="Pfam" id="PF00501"/>
    </source>
</evidence>
<accession>A0A1H1U1G1</accession>
<proteinExistence type="predicted"/>
<organism evidence="3 4">
    <name type="scientific">Microlunatus soli</name>
    <dbReference type="NCBI Taxonomy" id="630515"/>
    <lineage>
        <taxon>Bacteria</taxon>
        <taxon>Bacillati</taxon>
        <taxon>Actinomycetota</taxon>
        <taxon>Actinomycetes</taxon>
        <taxon>Propionibacteriales</taxon>
        <taxon>Propionibacteriaceae</taxon>
        <taxon>Microlunatus</taxon>
    </lineage>
</organism>
<dbReference type="RefSeq" id="WP_091525379.1">
    <property type="nucleotide sequence ID" value="NZ_LT629772.1"/>
</dbReference>
<dbReference type="AlphaFoldDB" id="A0A1H1U1G1"/>
<dbReference type="SUPFAM" id="SSF56801">
    <property type="entry name" value="Acetyl-CoA synthetase-like"/>
    <property type="match status" value="1"/>
</dbReference>